<proteinExistence type="predicted"/>
<dbReference type="Pfam" id="PF05649">
    <property type="entry name" value="Peptidase_M13_N"/>
    <property type="match status" value="1"/>
</dbReference>
<reference evidence="9 10" key="1">
    <citation type="submission" date="2019-12" db="EMBL/GenBank/DDBJ databases">
        <authorList>
            <person name="Huq M.A."/>
        </authorList>
    </citation>
    <scope>NUCLEOTIDE SEQUENCE [LARGE SCALE GENOMIC DNA]</scope>
    <source>
        <strain evidence="9 10">MAH-20</strain>
    </source>
</reference>
<dbReference type="InterPro" id="IPR042089">
    <property type="entry name" value="Peptidase_M13_dom_2"/>
</dbReference>
<dbReference type="Pfam" id="PF01431">
    <property type="entry name" value="Peptidase_M13"/>
    <property type="match status" value="1"/>
</dbReference>
<dbReference type="PROSITE" id="PS51885">
    <property type="entry name" value="NEPRILYSIN"/>
    <property type="match status" value="1"/>
</dbReference>
<keyword evidence="3" id="KW-0479">Metal-binding</keyword>
<evidence type="ECO:0000256" key="3">
    <source>
        <dbReference type="ARBA" id="ARBA00022723"/>
    </source>
</evidence>
<keyword evidence="6" id="KW-0482">Metalloprotease</keyword>
<dbReference type="EMBL" id="WQMS01000014">
    <property type="protein sequence ID" value="MVO78770.1"/>
    <property type="molecule type" value="Genomic_DNA"/>
</dbReference>
<evidence type="ECO:0000256" key="2">
    <source>
        <dbReference type="ARBA" id="ARBA00022670"/>
    </source>
</evidence>
<dbReference type="GO" id="GO:0046872">
    <property type="term" value="F:metal ion binding"/>
    <property type="evidence" value="ECO:0007669"/>
    <property type="project" value="UniProtKB-KW"/>
</dbReference>
<sequence length="696" mass="76764">MIAGQAVLAMQYTRPVRQSGGGAMASRILIPAASIAALAIAALCWQPVMALVGQAATTSEALLSTGDGIDRAALDLRADPCTDFYQHACGGFLANHPATADRPVISLAQVQFDADLQRSLDRLLAERRPDDGELGRLQTFYAACRSGTLNDGVVVRRWLARIEAADDRDGIQRMARALASIGVDAFITYGGRPDRTDPTHYRGEIHSGALWADQKLVQKAFALAGQDEAGAARDAAAVASITSALRKHRVDRWDAARAENPRSLRQIEALAPAFDWRPYLAQARASSVRPINVTSPQFLRDLDRELRTRTPAELRAYLRWVFLFSLRGELPAPYNQAFGDLSPDLRPELHDVDARCRDATVRSMGVEFSRQYATHILGIPARDAARRLSETIKEEIVASIEANDWLSPEARRATADKLRRTDLKIGFPDIWPAVGHYPLRRNRFLDNVIAARRFEQQREWARVAQPRVRTDWEMKVAPWVGEGMAAARLVIPNGFPDAFTNSLIMTAAFLSAPRFVGDAPPELNYATYGSVFAHEFVHVAQLHMFGPTGLDQELWTPADEKAADARGQCVVQQADDYHPLPGLSLPGKDQFDENVADYGGVRLAYQALKKRLGPAIDKQDSSGTSPAQRFFYRYAQYRCTSQTDASLRQSVAHDGHAPPAFRVNAPLSNMPEFGRAFSCPAGAAMVRPAAKQCRVW</sequence>
<organism evidence="9 10">
    <name type="scientific">Sphingomonas horti</name>
    <dbReference type="NCBI Taxonomy" id="2682842"/>
    <lineage>
        <taxon>Bacteria</taxon>
        <taxon>Pseudomonadati</taxon>
        <taxon>Pseudomonadota</taxon>
        <taxon>Alphaproteobacteria</taxon>
        <taxon>Sphingomonadales</taxon>
        <taxon>Sphingomonadaceae</taxon>
        <taxon>Sphingomonas</taxon>
    </lineage>
</organism>
<evidence type="ECO:0000256" key="5">
    <source>
        <dbReference type="ARBA" id="ARBA00022833"/>
    </source>
</evidence>
<comment type="cofactor">
    <cofactor evidence="1">
        <name>Zn(2+)</name>
        <dbReference type="ChEBI" id="CHEBI:29105"/>
    </cofactor>
</comment>
<feature type="domain" description="Peptidase M13 N-terminal" evidence="8">
    <location>
        <begin position="80"/>
        <end position="428"/>
    </location>
</feature>
<comment type="caution">
    <text evidence="9">The sequence shown here is derived from an EMBL/GenBank/DDBJ whole genome shotgun (WGS) entry which is preliminary data.</text>
</comment>
<evidence type="ECO:0000259" key="8">
    <source>
        <dbReference type="Pfam" id="PF05649"/>
    </source>
</evidence>
<dbReference type="GO" id="GO:0005886">
    <property type="term" value="C:plasma membrane"/>
    <property type="evidence" value="ECO:0007669"/>
    <property type="project" value="TreeGrafter"/>
</dbReference>
<keyword evidence="5" id="KW-0862">Zinc</keyword>
<protein>
    <recommendedName>
        <fullName evidence="11">M13 family metallopeptidase</fullName>
    </recommendedName>
</protein>
<dbReference type="CDD" id="cd08662">
    <property type="entry name" value="M13"/>
    <property type="match status" value="1"/>
</dbReference>
<evidence type="ECO:0000256" key="6">
    <source>
        <dbReference type="ARBA" id="ARBA00023049"/>
    </source>
</evidence>
<evidence type="ECO:0000259" key="7">
    <source>
        <dbReference type="Pfam" id="PF01431"/>
    </source>
</evidence>
<dbReference type="Proteomes" id="UP000441389">
    <property type="component" value="Unassembled WGS sequence"/>
</dbReference>
<dbReference type="PRINTS" id="PR00786">
    <property type="entry name" value="NEPRILYSIN"/>
</dbReference>
<dbReference type="SUPFAM" id="SSF55486">
    <property type="entry name" value="Metalloproteases ('zincins'), catalytic domain"/>
    <property type="match status" value="1"/>
</dbReference>
<dbReference type="InterPro" id="IPR018497">
    <property type="entry name" value="Peptidase_M13_C"/>
</dbReference>
<evidence type="ECO:0000256" key="4">
    <source>
        <dbReference type="ARBA" id="ARBA00022801"/>
    </source>
</evidence>
<keyword evidence="2" id="KW-0645">Protease</keyword>
<accession>A0A6I4J2C1</accession>
<evidence type="ECO:0000313" key="9">
    <source>
        <dbReference type="EMBL" id="MVO78770.1"/>
    </source>
</evidence>
<dbReference type="Gene3D" id="1.10.1380.10">
    <property type="entry name" value="Neutral endopeptidase , domain2"/>
    <property type="match status" value="1"/>
</dbReference>
<dbReference type="InterPro" id="IPR008753">
    <property type="entry name" value="Peptidase_M13_N"/>
</dbReference>
<evidence type="ECO:0000256" key="1">
    <source>
        <dbReference type="ARBA" id="ARBA00001947"/>
    </source>
</evidence>
<dbReference type="InterPro" id="IPR000718">
    <property type="entry name" value="Peptidase_M13"/>
</dbReference>
<dbReference type="PANTHER" id="PTHR11733:SF241">
    <property type="entry name" value="GH26575P-RELATED"/>
    <property type="match status" value="1"/>
</dbReference>
<dbReference type="Gene3D" id="3.40.390.10">
    <property type="entry name" value="Collagenase (Catalytic Domain)"/>
    <property type="match status" value="1"/>
</dbReference>
<dbReference type="InterPro" id="IPR024079">
    <property type="entry name" value="MetalloPept_cat_dom_sf"/>
</dbReference>
<dbReference type="PANTHER" id="PTHR11733">
    <property type="entry name" value="ZINC METALLOPROTEASE FAMILY M13 NEPRILYSIN-RELATED"/>
    <property type="match status" value="1"/>
</dbReference>
<dbReference type="AlphaFoldDB" id="A0A6I4J2C1"/>
<keyword evidence="10" id="KW-1185">Reference proteome</keyword>
<evidence type="ECO:0000313" key="10">
    <source>
        <dbReference type="Proteomes" id="UP000441389"/>
    </source>
</evidence>
<keyword evidence="4" id="KW-0378">Hydrolase</keyword>
<gene>
    <name evidence="9" type="ORF">GON01_12600</name>
</gene>
<dbReference type="GO" id="GO:0004222">
    <property type="term" value="F:metalloendopeptidase activity"/>
    <property type="evidence" value="ECO:0007669"/>
    <property type="project" value="InterPro"/>
</dbReference>
<name>A0A6I4J2C1_9SPHN</name>
<dbReference type="GO" id="GO:0016485">
    <property type="term" value="P:protein processing"/>
    <property type="evidence" value="ECO:0007669"/>
    <property type="project" value="TreeGrafter"/>
</dbReference>
<feature type="domain" description="Peptidase M13 C-terminal" evidence="7">
    <location>
        <begin position="499"/>
        <end position="693"/>
    </location>
</feature>
<evidence type="ECO:0008006" key="11">
    <source>
        <dbReference type="Google" id="ProtNLM"/>
    </source>
</evidence>